<comment type="similarity">
    <text evidence="1">Belongs to the ABC transporter superfamily.</text>
</comment>
<gene>
    <name evidence="7" type="ORF">Mco01_37270</name>
</gene>
<comment type="caution">
    <text evidence="7">The sequence shown here is derived from an EMBL/GenBank/DDBJ whole genome shotgun (WGS) entry which is preliminary data.</text>
</comment>
<sequence>MSTLLEATGVAVEYHRRGASALRAVDGVDLSLGRGEILGLVGESGCGKSTLGRALVGLQPAAAGAVRFDGRDVTPLGRRRREPGLRGLQMVFQDPYASLNPRRRIGDQVGDGYVLGGTGRPEAARRAGELLERVGLPADAARRYPHEFSGGQRQRIAIARTLATDPSCIVADEPISALDASAQASVANLLVALVRELDMGMVFISHDLSVVRQIADRTAVMYLGRVVEVGPTREIWSSPAHPYTRALISAVPRADGAGVLPVELPGDVPDPARPPGGCRFHPRCPLALPECSRQDPPLAVLRDGRSAACVLQSPGEPPRPLPEPREAAPAAD</sequence>
<evidence type="ECO:0000256" key="2">
    <source>
        <dbReference type="ARBA" id="ARBA00022448"/>
    </source>
</evidence>
<organism evidence="7 8">
    <name type="scientific">Microbispora corallina</name>
    <dbReference type="NCBI Taxonomy" id="83302"/>
    <lineage>
        <taxon>Bacteria</taxon>
        <taxon>Bacillati</taxon>
        <taxon>Actinomycetota</taxon>
        <taxon>Actinomycetes</taxon>
        <taxon>Streptosporangiales</taxon>
        <taxon>Streptosporangiaceae</taxon>
        <taxon>Microbispora</taxon>
    </lineage>
</organism>
<dbReference type="Proteomes" id="UP000603904">
    <property type="component" value="Unassembled WGS sequence"/>
</dbReference>
<name>A0ABQ4G100_9ACTN</name>
<evidence type="ECO:0000256" key="1">
    <source>
        <dbReference type="ARBA" id="ARBA00005417"/>
    </source>
</evidence>
<evidence type="ECO:0000256" key="3">
    <source>
        <dbReference type="ARBA" id="ARBA00022741"/>
    </source>
</evidence>
<protein>
    <submittedName>
        <fullName evidence="7">ABC transporter ATP-binding protein</fullName>
    </submittedName>
</protein>
<evidence type="ECO:0000313" key="8">
    <source>
        <dbReference type="Proteomes" id="UP000603904"/>
    </source>
</evidence>
<dbReference type="Pfam" id="PF08352">
    <property type="entry name" value="oligo_HPY"/>
    <property type="match status" value="1"/>
</dbReference>
<evidence type="ECO:0000256" key="4">
    <source>
        <dbReference type="ARBA" id="ARBA00022840"/>
    </source>
</evidence>
<dbReference type="GO" id="GO:0005524">
    <property type="term" value="F:ATP binding"/>
    <property type="evidence" value="ECO:0007669"/>
    <property type="project" value="UniProtKB-KW"/>
</dbReference>
<proteinExistence type="inferred from homology"/>
<keyword evidence="3" id="KW-0547">Nucleotide-binding</keyword>
<dbReference type="InterPro" id="IPR017871">
    <property type="entry name" value="ABC_transporter-like_CS"/>
</dbReference>
<dbReference type="PANTHER" id="PTHR43776">
    <property type="entry name" value="TRANSPORT ATP-BINDING PROTEIN"/>
    <property type="match status" value="1"/>
</dbReference>
<dbReference type="Gene3D" id="3.40.50.300">
    <property type="entry name" value="P-loop containing nucleotide triphosphate hydrolases"/>
    <property type="match status" value="1"/>
</dbReference>
<reference evidence="7 8" key="1">
    <citation type="submission" date="2021-01" db="EMBL/GenBank/DDBJ databases">
        <title>Whole genome shotgun sequence of Microbispora corallina NBRC 16416.</title>
        <authorList>
            <person name="Komaki H."/>
            <person name="Tamura T."/>
        </authorList>
    </citation>
    <scope>NUCLEOTIDE SEQUENCE [LARGE SCALE GENOMIC DNA]</scope>
    <source>
        <strain evidence="7 8">NBRC 16416</strain>
    </source>
</reference>
<dbReference type="SUPFAM" id="SSF52540">
    <property type="entry name" value="P-loop containing nucleoside triphosphate hydrolases"/>
    <property type="match status" value="1"/>
</dbReference>
<evidence type="ECO:0000313" key="7">
    <source>
        <dbReference type="EMBL" id="GIH40727.1"/>
    </source>
</evidence>
<evidence type="ECO:0000259" key="6">
    <source>
        <dbReference type="PROSITE" id="PS50893"/>
    </source>
</evidence>
<dbReference type="Pfam" id="PF00005">
    <property type="entry name" value="ABC_tran"/>
    <property type="match status" value="1"/>
</dbReference>
<dbReference type="InterPro" id="IPR027417">
    <property type="entry name" value="P-loop_NTPase"/>
</dbReference>
<dbReference type="PROSITE" id="PS50893">
    <property type="entry name" value="ABC_TRANSPORTER_2"/>
    <property type="match status" value="1"/>
</dbReference>
<dbReference type="InterPro" id="IPR013563">
    <property type="entry name" value="Oligopep_ABC_C"/>
</dbReference>
<dbReference type="PANTHER" id="PTHR43776:SF7">
    <property type="entry name" value="D,D-DIPEPTIDE TRANSPORT ATP-BINDING PROTEIN DDPF-RELATED"/>
    <property type="match status" value="1"/>
</dbReference>
<dbReference type="RefSeq" id="WP_204058203.1">
    <property type="nucleotide sequence ID" value="NZ_BAAAGP010000041.1"/>
</dbReference>
<keyword evidence="4 7" id="KW-0067">ATP-binding</keyword>
<dbReference type="SMART" id="SM00382">
    <property type="entry name" value="AAA"/>
    <property type="match status" value="1"/>
</dbReference>
<keyword evidence="2" id="KW-0813">Transport</keyword>
<dbReference type="NCBIfam" id="TIGR01727">
    <property type="entry name" value="oligo_HPY"/>
    <property type="match status" value="1"/>
</dbReference>
<keyword evidence="8" id="KW-1185">Reference proteome</keyword>
<feature type="domain" description="ABC transporter" evidence="6">
    <location>
        <begin position="5"/>
        <end position="248"/>
    </location>
</feature>
<dbReference type="InterPro" id="IPR050319">
    <property type="entry name" value="ABC_transp_ATP-bind"/>
</dbReference>
<dbReference type="PROSITE" id="PS00211">
    <property type="entry name" value="ABC_TRANSPORTER_1"/>
    <property type="match status" value="1"/>
</dbReference>
<accession>A0ABQ4G100</accession>
<dbReference type="CDD" id="cd03257">
    <property type="entry name" value="ABC_NikE_OppD_transporters"/>
    <property type="match status" value="1"/>
</dbReference>
<dbReference type="EMBL" id="BOOC01000015">
    <property type="protein sequence ID" value="GIH40727.1"/>
    <property type="molecule type" value="Genomic_DNA"/>
</dbReference>
<evidence type="ECO:0000256" key="5">
    <source>
        <dbReference type="SAM" id="MobiDB-lite"/>
    </source>
</evidence>
<dbReference type="InterPro" id="IPR003593">
    <property type="entry name" value="AAA+_ATPase"/>
</dbReference>
<feature type="region of interest" description="Disordered" evidence="5">
    <location>
        <begin position="310"/>
        <end position="332"/>
    </location>
</feature>
<dbReference type="InterPro" id="IPR003439">
    <property type="entry name" value="ABC_transporter-like_ATP-bd"/>
</dbReference>